<gene>
    <name evidence="2" type="ORF">PECAL_2P11800</name>
</gene>
<accession>A0A8J2WH13</accession>
<dbReference type="AlphaFoldDB" id="A0A8J2WH13"/>
<keyword evidence="3" id="KW-1185">Reference proteome</keyword>
<reference evidence="2" key="1">
    <citation type="submission" date="2021-11" db="EMBL/GenBank/DDBJ databases">
        <authorList>
            <consortium name="Genoscope - CEA"/>
            <person name="William W."/>
        </authorList>
    </citation>
    <scope>NUCLEOTIDE SEQUENCE</scope>
</reference>
<comment type="caution">
    <text evidence="2">The sequence shown here is derived from an EMBL/GenBank/DDBJ whole genome shotgun (WGS) entry which is preliminary data.</text>
</comment>
<evidence type="ECO:0000313" key="3">
    <source>
        <dbReference type="Proteomes" id="UP000789595"/>
    </source>
</evidence>
<feature type="compositionally biased region" description="Polar residues" evidence="1">
    <location>
        <begin position="34"/>
        <end position="43"/>
    </location>
</feature>
<feature type="region of interest" description="Disordered" evidence="1">
    <location>
        <begin position="34"/>
        <end position="63"/>
    </location>
</feature>
<evidence type="ECO:0000256" key="1">
    <source>
        <dbReference type="SAM" id="MobiDB-lite"/>
    </source>
</evidence>
<proteinExistence type="predicted"/>
<dbReference type="EMBL" id="CAKKNE010000002">
    <property type="protein sequence ID" value="CAH0368130.1"/>
    <property type="molecule type" value="Genomic_DNA"/>
</dbReference>
<evidence type="ECO:0000313" key="2">
    <source>
        <dbReference type="EMBL" id="CAH0368130.1"/>
    </source>
</evidence>
<protein>
    <submittedName>
        <fullName evidence="2">Uncharacterized protein</fullName>
    </submittedName>
</protein>
<dbReference type="Proteomes" id="UP000789595">
    <property type="component" value="Unassembled WGS sequence"/>
</dbReference>
<name>A0A8J2WH13_9STRA</name>
<organism evidence="2 3">
    <name type="scientific">Pelagomonas calceolata</name>
    <dbReference type="NCBI Taxonomy" id="35677"/>
    <lineage>
        <taxon>Eukaryota</taxon>
        <taxon>Sar</taxon>
        <taxon>Stramenopiles</taxon>
        <taxon>Ochrophyta</taxon>
        <taxon>Pelagophyceae</taxon>
        <taxon>Pelagomonadales</taxon>
        <taxon>Pelagomonadaceae</taxon>
        <taxon>Pelagomonas</taxon>
    </lineage>
</organism>
<feature type="compositionally biased region" description="Basic residues" evidence="1">
    <location>
        <begin position="48"/>
        <end position="57"/>
    </location>
</feature>
<sequence>MTSYGIWRDKYPPKPDIPDAALWKDKYKQPLRSSSAYQASIAQPSRPKSVRRRRRRPTQYQRDASTVGSFDTLSYHDGARTIVMVHRNDIWCREHRKVLDPWVVGVFQRPDCRYLELRAKREAPRGLEVSLRISDRQINARAHPYDLQHWATRVLPFAVELYFPGRDRALPRLRLRRDFFKYLIDDVILDTPNSVRATLNVAMVN</sequence>